<keyword evidence="2" id="KW-1185">Reference proteome</keyword>
<evidence type="ECO:0000313" key="2">
    <source>
        <dbReference type="Proteomes" id="UP000799755"/>
    </source>
</evidence>
<organism evidence="1 2">
    <name type="scientific">Lindgomyces ingoldianus</name>
    <dbReference type="NCBI Taxonomy" id="673940"/>
    <lineage>
        <taxon>Eukaryota</taxon>
        <taxon>Fungi</taxon>
        <taxon>Dikarya</taxon>
        <taxon>Ascomycota</taxon>
        <taxon>Pezizomycotina</taxon>
        <taxon>Dothideomycetes</taxon>
        <taxon>Pleosporomycetidae</taxon>
        <taxon>Pleosporales</taxon>
        <taxon>Lindgomycetaceae</taxon>
        <taxon>Lindgomyces</taxon>
    </lineage>
</organism>
<reference evidence="1" key="1">
    <citation type="journal article" date="2020" name="Stud. Mycol.">
        <title>101 Dothideomycetes genomes: a test case for predicting lifestyles and emergence of pathogens.</title>
        <authorList>
            <person name="Haridas S."/>
            <person name="Albert R."/>
            <person name="Binder M."/>
            <person name="Bloem J."/>
            <person name="Labutti K."/>
            <person name="Salamov A."/>
            <person name="Andreopoulos B."/>
            <person name="Baker S."/>
            <person name="Barry K."/>
            <person name="Bills G."/>
            <person name="Bluhm B."/>
            <person name="Cannon C."/>
            <person name="Castanera R."/>
            <person name="Culley D."/>
            <person name="Daum C."/>
            <person name="Ezra D."/>
            <person name="Gonzalez J."/>
            <person name="Henrissat B."/>
            <person name="Kuo A."/>
            <person name="Liang C."/>
            <person name="Lipzen A."/>
            <person name="Lutzoni F."/>
            <person name="Magnuson J."/>
            <person name="Mondo S."/>
            <person name="Nolan M."/>
            <person name="Ohm R."/>
            <person name="Pangilinan J."/>
            <person name="Park H.-J."/>
            <person name="Ramirez L."/>
            <person name="Alfaro M."/>
            <person name="Sun H."/>
            <person name="Tritt A."/>
            <person name="Yoshinaga Y."/>
            <person name="Zwiers L.-H."/>
            <person name="Turgeon B."/>
            <person name="Goodwin S."/>
            <person name="Spatafora J."/>
            <person name="Crous P."/>
            <person name="Grigoriev I."/>
        </authorList>
    </citation>
    <scope>NUCLEOTIDE SEQUENCE</scope>
    <source>
        <strain evidence="1">ATCC 200398</strain>
    </source>
</reference>
<accession>A0ACB6QEW4</accession>
<sequence length="467" mass="52893">MESSNILKAVFASVVAGANTKVPSTISSLGMGSVSLSKYNGEQLLIEVVEEKAKWLKHHTFLRYPADKWKKNGYSIMTWGQFADAINKVAHWLDQQLGKSMDNEAVAYLGPSNARYSIILPAAIKTNRKEGIKNLIGESQCKAWIYAEDDENQTKALGISDRGPKLLTFPSLEWCLDSEGHERYPYDKIYDQAKFEEILFIHTSGTTTNSPYERILQQLHNLLLFLPKHWPLWKDYANLVPSSMAGGLHAYIFAPAFNGTSIIPPHDEIGISPAIFKKIIQLNPVDGIQCPPHAIAQLYNDPETQPLLKSLKYIIYLGASLGQRIRDDLYELVIDLSMRLLQCRVQGFFSARKDDLTKLDWLAKFHAQDIKTRIKQHPDVLNVIVGGEGRSVPYFIIESRDGVLDRNCLDSVLDELYSDAIVQASKDDIKEIKIAKKDYTLLRKEIEKDYVAEIKDAYERFGKAKNR</sequence>
<comment type="caution">
    <text evidence="1">The sequence shown here is derived from an EMBL/GenBank/DDBJ whole genome shotgun (WGS) entry which is preliminary data.</text>
</comment>
<evidence type="ECO:0000313" key="1">
    <source>
        <dbReference type="EMBL" id="KAF2464690.1"/>
    </source>
</evidence>
<name>A0ACB6QEW4_9PLEO</name>
<dbReference type="Proteomes" id="UP000799755">
    <property type="component" value="Unassembled WGS sequence"/>
</dbReference>
<protein>
    <submittedName>
        <fullName evidence="1">Acetyl-CoA synthetase-like protein</fullName>
    </submittedName>
</protein>
<dbReference type="EMBL" id="MU003534">
    <property type="protein sequence ID" value="KAF2464690.1"/>
    <property type="molecule type" value="Genomic_DNA"/>
</dbReference>
<gene>
    <name evidence="1" type="ORF">BDR25DRAFT_361237</name>
</gene>
<proteinExistence type="predicted"/>